<dbReference type="PANTHER" id="PTHR42208">
    <property type="entry name" value="HEAVY METAL TRANSPORTER-RELATED"/>
    <property type="match status" value="1"/>
</dbReference>
<sequence length="265" mass="28731">MIFIWSAISLGLVSNFHCLGMCGPIALAVPVKSHSISSRLASILIYNAGRIFTYALIGGLFGIFGQSIAIAGFQQQLSIILGILIVVSAIAILVDRKTNFLSKVLPKQAMILQQKMGGYLRKQGYMNNFVLGFLNGMLPCGLVYFALIGALSTGSFINGILFMVLFGIGTLPVMVLMPWIKDLLTTNFRSKLQKSVPIFLLVFGAILFVRGANLGIPFLSPKVNTSDPVEQKVDNDNLEASKENAPVIQTMECCQSGSDKDNCEK</sequence>
<feature type="transmembrane region" description="Helical" evidence="1">
    <location>
        <begin position="198"/>
        <end position="219"/>
    </location>
</feature>
<feature type="transmembrane region" description="Helical" evidence="1">
    <location>
        <begin position="51"/>
        <end position="71"/>
    </location>
</feature>
<keyword evidence="1" id="KW-0472">Membrane</keyword>
<gene>
    <name evidence="3" type="ORF">CRYO30217_00765</name>
</gene>
<feature type="transmembrane region" description="Helical" evidence="1">
    <location>
        <begin position="129"/>
        <end position="150"/>
    </location>
</feature>
<dbReference type="Pfam" id="PF13386">
    <property type="entry name" value="DsbD_2"/>
    <property type="match status" value="1"/>
</dbReference>
<protein>
    <recommendedName>
        <fullName evidence="2">Urease accessory protein UreH-like transmembrane domain-containing protein</fullName>
    </recommendedName>
</protein>
<evidence type="ECO:0000313" key="3">
    <source>
        <dbReference type="EMBL" id="CAG5078781.1"/>
    </source>
</evidence>
<dbReference type="EMBL" id="OU015584">
    <property type="protein sequence ID" value="CAG5078781.1"/>
    <property type="molecule type" value="Genomic_DNA"/>
</dbReference>
<proteinExistence type="predicted"/>
<feature type="transmembrane region" description="Helical" evidence="1">
    <location>
        <begin position="77"/>
        <end position="94"/>
    </location>
</feature>
<evidence type="ECO:0000259" key="2">
    <source>
        <dbReference type="Pfam" id="PF13386"/>
    </source>
</evidence>
<dbReference type="Proteomes" id="UP000683507">
    <property type="component" value="Chromosome"/>
</dbReference>
<feature type="domain" description="Urease accessory protein UreH-like transmembrane" evidence="2">
    <location>
        <begin position="7"/>
        <end position="205"/>
    </location>
</feature>
<evidence type="ECO:0000313" key="4">
    <source>
        <dbReference type="Proteomes" id="UP000683507"/>
    </source>
</evidence>
<feature type="transmembrane region" description="Helical" evidence="1">
    <location>
        <begin position="156"/>
        <end position="177"/>
    </location>
</feature>
<feature type="transmembrane region" description="Helical" evidence="1">
    <location>
        <begin position="6"/>
        <end position="31"/>
    </location>
</feature>
<name>A0A916NQD0_9FLAO</name>
<dbReference type="InterPro" id="IPR039447">
    <property type="entry name" value="UreH-like_TM_dom"/>
</dbReference>
<dbReference type="PANTHER" id="PTHR42208:SF1">
    <property type="entry name" value="HEAVY METAL TRANSPORTER"/>
    <property type="match status" value="1"/>
</dbReference>
<dbReference type="RefSeq" id="WP_258540989.1">
    <property type="nucleotide sequence ID" value="NZ_OU015584.1"/>
</dbReference>
<reference evidence="3" key="1">
    <citation type="submission" date="2021-04" db="EMBL/GenBank/DDBJ databases">
        <authorList>
            <person name="Rodrigo-Torres L."/>
            <person name="Arahal R. D."/>
            <person name="Lucena T."/>
        </authorList>
    </citation>
    <scope>NUCLEOTIDE SEQUENCE</scope>
    <source>
        <strain evidence="3">AS29M-1</strain>
    </source>
</reference>
<evidence type="ECO:0000256" key="1">
    <source>
        <dbReference type="SAM" id="Phobius"/>
    </source>
</evidence>
<keyword evidence="4" id="KW-1185">Reference proteome</keyword>
<keyword evidence="1" id="KW-0812">Transmembrane</keyword>
<organism evidence="3 4">
    <name type="scientific">Parvicella tangerina</name>
    <dbReference type="NCBI Taxonomy" id="2829795"/>
    <lineage>
        <taxon>Bacteria</taxon>
        <taxon>Pseudomonadati</taxon>
        <taxon>Bacteroidota</taxon>
        <taxon>Flavobacteriia</taxon>
        <taxon>Flavobacteriales</taxon>
        <taxon>Parvicellaceae</taxon>
        <taxon>Parvicella</taxon>
    </lineage>
</organism>
<dbReference type="AlphaFoldDB" id="A0A916NQD0"/>
<accession>A0A916NQD0</accession>
<dbReference type="KEGG" id="ptan:CRYO30217_00765"/>
<keyword evidence="1" id="KW-1133">Transmembrane helix</keyword>